<sequence>MPRLHLSLQVTHNCASTVPLFHLLDTGNAVTLPSGQGQCKGPPRRSP</sequence>
<accession>A0A2P2N0S6</accession>
<dbReference type="AlphaFoldDB" id="A0A2P2N0S6"/>
<organism evidence="1">
    <name type="scientific">Rhizophora mucronata</name>
    <name type="common">Asiatic mangrove</name>
    <dbReference type="NCBI Taxonomy" id="61149"/>
    <lineage>
        <taxon>Eukaryota</taxon>
        <taxon>Viridiplantae</taxon>
        <taxon>Streptophyta</taxon>
        <taxon>Embryophyta</taxon>
        <taxon>Tracheophyta</taxon>
        <taxon>Spermatophyta</taxon>
        <taxon>Magnoliopsida</taxon>
        <taxon>eudicotyledons</taxon>
        <taxon>Gunneridae</taxon>
        <taxon>Pentapetalae</taxon>
        <taxon>rosids</taxon>
        <taxon>fabids</taxon>
        <taxon>Malpighiales</taxon>
        <taxon>Rhizophoraceae</taxon>
        <taxon>Rhizophora</taxon>
    </lineage>
</organism>
<name>A0A2P2N0S6_RHIMU</name>
<reference evidence="1" key="1">
    <citation type="submission" date="2018-02" db="EMBL/GenBank/DDBJ databases">
        <title>Rhizophora mucronata_Transcriptome.</title>
        <authorList>
            <person name="Meera S.P."/>
            <person name="Sreeshan A."/>
            <person name="Augustine A."/>
        </authorList>
    </citation>
    <scope>NUCLEOTIDE SEQUENCE</scope>
    <source>
        <tissue evidence="1">Leaf</tissue>
    </source>
</reference>
<dbReference type="EMBL" id="GGEC01055586">
    <property type="protein sequence ID" value="MBX36070.1"/>
    <property type="molecule type" value="Transcribed_RNA"/>
</dbReference>
<evidence type="ECO:0000313" key="1">
    <source>
        <dbReference type="EMBL" id="MBX36070.1"/>
    </source>
</evidence>
<protein>
    <submittedName>
        <fullName evidence="1">Uncharacterized protein</fullName>
    </submittedName>
</protein>
<proteinExistence type="predicted"/>